<dbReference type="InterPro" id="IPR023996">
    <property type="entry name" value="TonB-dep_OMP_SusC/RagA"/>
</dbReference>
<proteinExistence type="inferred from homology"/>
<comment type="subcellular location">
    <subcellularLocation>
        <location evidence="1 7">Cell outer membrane</location>
        <topology evidence="1 7">Multi-pass membrane protein</topology>
    </subcellularLocation>
</comment>
<dbReference type="SUPFAM" id="SSF49464">
    <property type="entry name" value="Carboxypeptidase regulatory domain-like"/>
    <property type="match status" value="1"/>
</dbReference>
<gene>
    <name evidence="9" type="ORF">HBN54_003370</name>
</gene>
<accession>A0ABX1HLQ7</accession>
<evidence type="ECO:0000313" key="9">
    <source>
        <dbReference type="EMBL" id="NKI90760.1"/>
    </source>
</evidence>
<organism evidence="9 10">
    <name type="scientific">Hymenobacter artigasi</name>
    <dbReference type="NCBI Taxonomy" id="2719616"/>
    <lineage>
        <taxon>Bacteria</taxon>
        <taxon>Pseudomonadati</taxon>
        <taxon>Bacteroidota</taxon>
        <taxon>Cytophagia</taxon>
        <taxon>Cytophagales</taxon>
        <taxon>Hymenobacteraceae</taxon>
        <taxon>Hymenobacter</taxon>
    </lineage>
</organism>
<evidence type="ECO:0000256" key="6">
    <source>
        <dbReference type="ARBA" id="ARBA00023237"/>
    </source>
</evidence>
<dbReference type="InterPro" id="IPR023997">
    <property type="entry name" value="TonB-dep_OMP_SusC/RagA_CS"/>
</dbReference>
<evidence type="ECO:0000256" key="2">
    <source>
        <dbReference type="ARBA" id="ARBA00022448"/>
    </source>
</evidence>
<dbReference type="InterPro" id="IPR008969">
    <property type="entry name" value="CarboxyPept-like_regulatory"/>
</dbReference>
<dbReference type="Gene3D" id="2.170.130.10">
    <property type="entry name" value="TonB-dependent receptor, plug domain"/>
    <property type="match status" value="1"/>
</dbReference>
<evidence type="ECO:0000259" key="8">
    <source>
        <dbReference type="Pfam" id="PF07715"/>
    </source>
</evidence>
<feature type="domain" description="TonB-dependent receptor plug" evidence="8">
    <location>
        <begin position="113"/>
        <end position="242"/>
    </location>
</feature>
<dbReference type="InterPro" id="IPR012910">
    <property type="entry name" value="Plug_dom"/>
</dbReference>
<comment type="similarity">
    <text evidence="7">Belongs to the TonB-dependent receptor family.</text>
</comment>
<evidence type="ECO:0000256" key="3">
    <source>
        <dbReference type="ARBA" id="ARBA00022452"/>
    </source>
</evidence>
<dbReference type="Gene3D" id="2.60.40.1120">
    <property type="entry name" value="Carboxypeptidase-like, regulatory domain"/>
    <property type="match status" value="1"/>
</dbReference>
<protein>
    <submittedName>
        <fullName evidence="9">TonB-linked SusC/RagA family outer membrane protein</fullName>
    </submittedName>
</protein>
<keyword evidence="4 7" id="KW-0812">Transmembrane</keyword>
<dbReference type="InterPro" id="IPR036942">
    <property type="entry name" value="Beta-barrel_TonB_sf"/>
</dbReference>
<evidence type="ECO:0000256" key="7">
    <source>
        <dbReference type="PROSITE-ProRule" id="PRU01360"/>
    </source>
</evidence>
<reference evidence="9 10" key="1">
    <citation type="submission" date="2020-03" db="EMBL/GenBank/DDBJ databases">
        <title>Genomic Encyclopedia of Type Strains, Phase IV (KMG-V): Genome sequencing to study the core and pangenomes of soil and plant-associated prokaryotes.</title>
        <authorList>
            <person name="Whitman W."/>
        </authorList>
    </citation>
    <scope>NUCLEOTIDE SEQUENCE [LARGE SCALE GENOMIC DNA]</scope>
    <source>
        <strain evidence="9 10">1B</strain>
    </source>
</reference>
<dbReference type="InterPro" id="IPR037066">
    <property type="entry name" value="Plug_dom_sf"/>
</dbReference>
<dbReference type="Gene3D" id="2.40.170.20">
    <property type="entry name" value="TonB-dependent receptor, beta-barrel domain"/>
    <property type="match status" value="1"/>
</dbReference>
<dbReference type="NCBIfam" id="TIGR04057">
    <property type="entry name" value="SusC_RagA_signa"/>
    <property type="match status" value="1"/>
</dbReference>
<keyword evidence="10" id="KW-1185">Reference proteome</keyword>
<evidence type="ECO:0000256" key="4">
    <source>
        <dbReference type="ARBA" id="ARBA00022692"/>
    </source>
</evidence>
<dbReference type="PROSITE" id="PS52016">
    <property type="entry name" value="TONB_DEPENDENT_REC_3"/>
    <property type="match status" value="1"/>
</dbReference>
<sequence length="1062" mass="112881">MLATLSAGAQTAQRYTLQGRVTDAGGQGLPGATVLLNGTTLGASTGADGRYLLDASIAPGGYTLTVSLIGYAAVSQALTLGASPTVTTDVSLAEARQKLDEVVVVGSTISAPKRELGNAISTIRAEDLAQSGSGGLLNSLQGKVAGAQITQNSGDPAGSLSVRLRGVHSLQGSSDPLYVIDGVIVSNASTNVSQLALSNDIGVANAGQNRLADLNPNDIASLNIINGAAAAAQYGSRAANGVVLITTKRGQSGAARVSVSTSFTMNELRKSVPVNTYGKQFGANLFTTIDPITRAPITNTFRLYTIGSAAGIASNPANTFLTTVPITRASVTTPLASNLVDVTRYNYFDQIFRTGYGTDNAVSVSGGSERTQYYVSANYLKNEGIIKGTDFTRYNLRARVDQRLTDWAKVSAGLSYVNSFSNEKANGNVFYSPINAINITNNIYDITQRDIKGDLMAVEPSRVNPLSTIEDMKFTQSVNRTVSDVQVNLTPFKGFSADYVLGVDAYSQVGQSYIRPYPYQAAAGLPAARYPGGFAANGNNAVIQLNSDINLGYEYQFSENLKLNLLAGYSYQYAQQDYTTTQGQNLAPFITTVSGASSTTVVSAYNLDRYNLSGYYGQATIGFRNLAFLTGAVRRDRSSKFSNTETNQVYPKVSGSLVVSDFNFWQNSAYANAFNSLKLRASYGEAGNLTGIGAYDRFYQFSPVGFLGKNTITPGTTLANPAVKPERMAELEGGADLAFLSDRITLGVTAYYQKITDLVVRRNLAPSSGGSSIVNNVGSMENRGLEVSLGGTPVKTTDFTWDVAFIFSRNRNKVLSLPGSNGSVQAISVDNVAGAPVYLLEGQPAGVFYGSGYARNPDGSLLLTPQGFAQDERTVGQAVGAVGFTPARNSDGQPLYGSGSTIANVVIGNPNPKWTGSFNTNFTYKKLGLHLLLDAVQGVSVFNADKRTRQGVGLGDLAEQELRGSIPRGSIFAIYNTQEFRIDDGSYVKLREVALSYSLPTFTKFITSLNLSLVGRNLYSWDKYNGFDPETSAGGASDLLRAIDFGNVPIPRTYQVKLAATF</sequence>
<keyword evidence="3 7" id="KW-1134">Transmembrane beta strand</keyword>
<evidence type="ECO:0000313" key="10">
    <source>
        <dbReference type="Proteomes" id="UP000717634"/>
    </source>
</evidence>
<keyword evidence="2 7" id="KW-0813">Transport</keyword>
<dbReference type="Proteomes" id="UP000717634">
    <property type="component" value="Unassembled WGS sequence"/>
</dbReference>
<dbReference type="SUPFAM" id="SSF56935">
    <property type="entry name" value="Porins"/>
    <property type="match status" value="1"/>
</dbReference>
<dbReference type="EMBL" id="JAAVTK010000011">
    <property type="protein sequence ID" value="NKI90760.1"/>
    <property type="molecule type" value="Genomic_DNA"/>
</dbReference>
<evidence type="ECO:0000256" key="1">
    <source>
        <dbReference type="ARBA" id="ARBA00004571"/>
    </source>
</evidence>
<dbReference type="Pfam" id="PF13715">
    <property type="entry name" value="CarbopepD_reg_2"/>
    <property type="match status" value="1"/>
</dbReference>
<name>A0ABX1HLQ7_9BACT</name>
<dbReference type="NCBIfam" id="TIGR04056">
    <property type="entry name" value="OMP_RagA_SusC"/>
    <property type="match status" value="1"/>
</dbReference>
<comment type="caution">
    <text evidence="9">The sequence shown here is derived from an EMBL/GenBank/DDBJ whole genome shotgun (WGS) entry which is preliminary data.</text>
</comment>
<evidence type="ECO:0000256" key="5">
    <source>
        <dbReference type="ARBA" id="ARBA00023136"/>
    </source>
</evidence>
<dbReference type="Pfam" id="PF07715">
    <property type="entry name" value="Plug"/>
    <property type="match status" value="1"/>
</dbReference>
<dbReference type="InterPro" id="IPR039426">
    <property type="entry name" value="TonB-dep_rcpt-like"/>
</dbReference>
<keyword evidence="5 7" id="KW-0472">Membrane</keyword>
<keyword evidence="6 7" id="KW-0998">Cell outer membrane</keyword>